<dbReference type="RefSeq" id="XP_011392990.1">
    <property type="nucleotide sequence ID" value="XM_011394688.1"/>
</dbReference>
<dbReference type="InParanoid" id="V5IRH8"/>
<organism evidence="1 2">
    <name type="scientific">Neurospora crassa (strain ATCC 24698 / 74-OR23-1A / CBS 708.71 / DSM 1257 / FGSC 987)</name>
    <dbReference type="NCBI Taxonomy" id="367110"/>
    <lineage>
        <taxon>Eukaryota</taxon>
        <taxon>Fungi</taxon>
        <taxon>Dikarya</taxon>
        <taxon>Ascomycota</taxon>
        <taxon>Pezizomycotina</taxon>
        <taxon>Sordariomycetes</taxon>
        <taxon>Sordariomycetidae</taxon>
        <taxon>Sordariales</taxon>
        <taxon>Sordariaceae</taxon>
        <taxon>Neurospora</taxon>
    </lineage>
</organism>
<gene>
    <name evidence="1" type="ORF">NCU02638</name>
</gene>
<dbReference type="AlphaFoldDB" id="V5IRH8"/>
<accession>V5IRH8</accession>
<evidence type="ECO:0000313" key="1">
    <source>
        <dbReference type="EMBL" id="ESA43941.1"/>
    </source>
</evidence>
<reference evidence="1 2" key="1">
    <citation type="journal article" date="2003" name="Nature">
        <title>The genome sequence of the filamentous fungus Neurospora crassa.</title>
        <authorList>
            <person name="Galagan J.E."/>
            <person name="Calvo S.E."/>
            <person name="Borkovich K.A."/>
            <person name="Selker E.U."/>
            <person name="Read N.D."/>
            <person name="Jaffe D."/>
            <person name="FitzHugh W."/>
            <person name="Ma L.J."/>
            <person name="Smirnov S."/>
            <person name="Purcell S."/>
            <person name="Rehman B."/>
            <person name="Elkins T."/>
            <person name="Engels R."/>
            <person name="Wang S."/>
            <person name="Nielsen C.B."/>
            <person name="Butler J."/>
            <person name="Endrizzi M."/>
            <person name="Qui D."/>
            <person name="Ianakiev P."/>
            <person name="Bell-Pedersen D."/>
            <person name="Nelson M.A."/>
            <person name="Werner-Washburne M."/>
            <person name="Selitrennikoff C.P."/>
            <person name="Kinsey J.A."/>
            <person name="Braun E.L."/>
            <person name="Zelter A."/>
            <person name="Schulte U."/>
            <person name="Kothe G.O."/>
            <person name="Jedd G."/>
            <person name="Mewes W."/>
            <person name="Staben C."/>
            <person name="Marcotte E."/>
            <person name="Greenberg D."/>
            <person name="Roy A."/>
            <person name="Foley K."/>
            <person name="Naylor J."/>
            <person name="Stange-Thomann N."/>
            <person name="Barrett R."/>
            <person name="Gnerre S."/>
            <person name="Kamal M."/>
            <person name="Kamvysselis M."/>
            <person name="Mauceli E."/>
            <person name="Bielke C."/>
            <person name="Rudd S."/>
            <person name="Frishman D."/>
            <person name="Krystofova S."/>
            <person name="Rasmussen C."/>
            <person name="Metzenberg R.L."/>
            <person name="Perkins D.D."/>
            <person name="Kroken S."/>
            <person name="Cogoni C."/>
            <person name="Macino G."/>
            <person name="Catcheside D."/>
            <person name="Li W."/>
            <person name="Pratt R.J."/>
            <person name="Osmani S.A."/>
            <person name="DeSouza C.P."/>
            <person name="Glass L."/>
            <person name="Orbach M.J."/>
            <person name="Berglund J.A."/>
            <person name="Voelker R."/>
            <person name="Yarden O."/>
            <person name="Plamann M."/>
            <person name="Seiler S."/>
            <person name="Dunlap J."/>
            <person name="Radford A."/>
            <person name="Aramayo R."/>
            <person name="Natvig D.O."/>
            <person name="Alex L.A."/>
            <person name="Mannhaupt G."/>
            <person name="Ebbole D.J."/>
            <person name="Freitag M."/>
            <person name="Paulsen I."/>
            <person name="Sachs M.S."/>
            <person name="Lander E.S."/>
            <person name="Nusbaum C."/>
            <person name="Birren B."/>
        </authorList>
    </citation>
    <scope>NUCLEOTIDE SEQUENCE [LARGE SCALE GENOMIC DNA]</scope>
    <source>
        <strain evidence="2">ATCC 24698 / 74-OR23-1A / CBS 708.71 / DSM 1257 / FGSC 987</strain>
    </source>
</reference>
<protein>
    <submittedName>
        <fullName evidence="1">Uncharacterized protein</fullName>
    </submittedName>
</protein>
<evidence type="ECO:0000313" key="2">
    <source>
        <dbReference type="Proteomes" id="UP000001805"/>
    </source>
</evidence>
<dbReference type="EMBL" id="CM002236">
    <property type="protein sequence ID" value="ESA43941.1"/>
    <property type="molecule type" value="Genomic_DNA"/>
</dbReference>
<dbReference type="Proteomes" id="UP000001805">
    <property type="component" value="Chromosome 1, Linkage Group I"/>
</dbReference>
<sequence length="111" mass="12373">MYNRIRKISWHLPGTRQPTPLLPCVLGIPLSIKTALVDAVHLNFNPTIPTAMRLHRCCACPWDGADVQVLSPLGFLWLALSFCYLPAETGIAPMKHSKGIKPRDVPSRSTW</sequence>
<dbReference type="VEuPathDB" id="FungiDB:NCU02638"/>
<dbReference type="KEGG" id="ncr:NCU02638"/>
<name>V5IRH8_NEUCR</name>
<keyword evidence="2" id="KW-1185">Reference proteome</keyword>
<dbReference type="GeneID" id="23568395"/>
<proteinExistence type="predicted"/>